<protein>
    <submittedName>
        <fullName evidence="2">Uncharacterized protein</fullName>
    </submittedName>
</protein>
<dbReference type="AlphaFoldDB" id="A0A550CMH5"/>
<proteinExistence type="predicted"/>
<feature type="region of interest" description="Disordered" evidence="1">
    <location>
        <begin position="536"/>
        <end position="566"/>
    </location>
</feature>
<dbReference type="EMBL" id="VDMD01000004">
    <property type="protein sequence ID" value="TRM65988.1"/>
    <property type="molecule type" value="Genomic_DNA"/>
</dbReference>
<comment type="caution">
    <text evidence="2">The sequence shown here is derived from an EMBL/GenBank/DDBJ whole genome shotgun (WGS) entry which is preliminary data.</text>
</comment>
<name>A0A550CMH5_9AGAR</name>
<dbReference type="Proteomes" id="UP000320762">
    <property type="component" value="Unassembled WGS sequence"/>
</dbReference>
<evidence type="ECO:0000256" key="1">
    <source>
        <dbReference type="SAM" id="MobiDB-lite"/>
    </source>
</evidence>
<dbReference type="OrthoDB" id="10351884at2759"/>
<feature type="region of interest" description="Disordered" evidence="1">
    <location>
        <begin position="93"/>
        <end position="123"/>
    </location>
</feature>
<evidence type="ECO:0000313" key="2">
    <source>
        <dbReference type="EMBL" id="TRM65988.1"/>
    </source>
</evidence>
<feature type="compositionally biased region" description="Basic and acidic residues" evidence="1">
    <location>
        <begin position="494"/>
        <end position="505"/>
    </location>
</feature>
<accession>A0A550CMH5</accession>
<keyword evidence="3" id="KW-1185">Reference proteome</keyword>
<reference evidence="2 3" key="1">
    <citation type="journal article" date="2019" name="New Phytol.">
        <title>Comparative genomics reveals unique wood-decay strategies and fruiting body development in the Schizophyllaceae.</title>
        <authorList>
            <person name="Almasi E."/>
            <person name="Sahu N."/>
            <person name="Krizsan K."/>
            <person name="Balint B."/>
            <person name="Kovacs G.M."/>
            <person name="Kiss B."/>
            <person name="Cseklye J."/>
            <person name="Drula E."/>
            <person name="Henrissat B."/>
            <person name="Nagy I."/>
            <person name="Chovatia M."/>
            <person name="Adam C."/>
            <person name="LaButti K."/>
            <person name="Lipzen A."/>
            <person name="Riley R."/>
            <person name="Grigoriev I.V."/>
            <person name="Nagy L.G."/>
        </authorList>
    </citation>
    <scope>NUCLEOTIDE SEQUENCE [LARGE SCALE GENOMIC DNA]</scope>
    <source>
        <strain evidence="2 3">NL-1724</strain>
    </source>
</reference>
<sequence>MSSVQGPVLTARYISAPTSFTSSPDAFGLRRSTSAGSPPSTPSANIIDAASALAASLAALGLDAKPSIPVEPQSSSMPWVPPMTGANAIAVGPRSKPAAQNTGPCTGASGMTTPDFPSSLNQPASDIAAERGISHLPYPFLSATSSQPAQRQQRRTWHQRYQCIRYVVQQLQEYEQQYPENSSALATNGSAFPPARASAFPPARASAFPPANVNPSNTYASPNNTHFFTNTSAFGPVNSCSRAFTTPNHTFPSDASSFGLRSTPSMAPQNSALQNMSWTALQSLPWMARDDDAMDTSPDDPDAMDTSDDGEIVPGFDFLAHRHPLRAFYNPDAWQPIASTYHQSPFVQHQPSPLTYSQPPLPYHPSSLVYNPFVPAAPPAPPQPTNSNAYDTLRQLDDSVAAVYAPPPPREVSTYSPAYESLFGDIHPRQRSTESIPTPQSSSFVDELIRRHKPAPVPMKKLKSVSPFPPVPRPIVQKWEDAIAEQVARARGVHARETKRPETEKASAPAQVKPERRRMPPCMVPARTWKALDNMKREKEREEKEKAAAAAKENEKESSLSEKTRQCDLTKLGSRLLSAASQVQVPWVWMTSWP</sequence>
<evidence type="ECO:0000313" key="3">
    <source>
        <dbReference type="Proteomes" id="UP000320762"/>
    </source>
</evidence>
<feature type="compositionally biased region" description="Polar residues" evidence="1">
    <location>
        <begin position="98"/>
        <end position="123"/>
    </location>
</feature>
<organism evidence="2 3">
    <name type="scientific">Schizophyllum amplum</name>
    <dbReference type="NCBI Taxonomy" id="97359"/>
    <lineage>
        <taxon>Eukaryota</taxon>
        <taxon>Fungi</taxon>
        <taxon>Dikarya</taxon>
        <taxon>Basidiomycota</taxon>
        <taxon>Agaricomycotina</taxon>
        <taxon>Agaricomycetes</taxon>
        <taxon>Agaricomycetidae</taxon>
        <taxon>Agaricales</taxon>
        <taxon>Schizophyllaceae</taxon>
        <taxon>Schizophyllum</taxon>
    </lineage>
</organism>
<feature type="region of interest" description="Disordered" evidence="1">
    <location>
        <begin position="492"/>
        <end position="516"/>
    </location>
</feature>
<gene>
    <name evidence="2" type="ORF">BD626DRAFT_566626</name>
</gene>